<dbReference type="InterPro" id="IPR006527">
    <property type="entry name" value="F-box-assoc_dom_typ1"/>
</dbReference>
<dbReference type="Proteomes" id="UP000886595">
    <property type="component" value="Unassembled WGS sequence"/>
</dbReference>
<reference evidence="2 3" key="1">
    <citation type="submission" date="2020-02" db="EMBL/GenBank/DDBJ databases">
        <authorList>
            <person name="Ma Q."/>
            <person name="Huang Y."/>
            <person name="Song X."/>
            <person name="Pei D."/>
        </authorList>
    </citation>
    <scope>NUCLEOTIDE SEQUENCE [LARGE SCALE GENOMIC DNA]</scope>
    <source>
        <strain evidence="2">Sxm20200214</strain>
        <tissue evidence="2">Leaf</tissue>
    </source>
</reference>
<dbReference type="NCBIfam" id="TIGR01640">
    <property type="entry name" value="F_box_assoc_1"/>
    <property type="match status" value="1"/>
</dbReference>
<protein>
    <recommendedName>
        <fullName evidence="1">F-box associated beta-propeller type 1 domain-containing protein</fullName>
    </recommendedName>
</protein>
<evidence type="ECO:0000313" key="2">
    <source>
        <dbReference type="EMBL" id="KAG2330641.1"/>
    </source>
</evidence>
<feature type="domain" description="F-box associated beta-propeller type 1" evidence="1">
    <location>
        <begin position="5"/>
        <end position="56"/>
    </location>
</feature>
<proteinExistence type="predicted"/>
<dbReference type="AlphaFoldDB" id="A0A8X7WJC3"/>
<evidence type="ECO:0000259" key="1">
    <source>
        <dbReference type="Pfam" id="PF07734"/>
    </source>
</evidence>
<evidence type="ECO:0000313" key="3">
    <source>
        <dbReference type="Proteomes" id="UP000886595"/>
    </source>
</evidence>
<accession>A0A8X7WJC3</accession>
<dbReference type="InterPro" id="IPR017451">
    <property type="entry name" value="F-box-assoc_interact_dom"/>
</dbReference>
<dbReference type="Pfam" id="PF07734">
    <property type="entry name" value="FBA_1"/>
    <property type="match status" value="2"/>
</dbReference>
<sequence length="198" mass="23147">MTGYGILLCVREICNLVMWNPFLGQTRCIRPRSDIKTYDMFAFGYDKNNRKHKILRSGVCLKGNTYFVAQRNRPEFVDVLLCFDFTKKRFFRPLPFHYDDAEYVVLSFVREEKLAVLYQTDNTVEIWITTKIKHDDVSWSKLLEVEMTPLNGFPDGFDTETESSSLTRTRKSLWLVVYAKINQSGGIKPLKSLDKMDT</sequence>
<organism evidence="2 3">
    <name type="scientific">Brassica carinata</name>
    <name type="common">Ethiopian mustard</name>
    <name type="synonym">Abyssinian cabbage</name>
    <dbReference type="NCBI Taxonomy" id="52824"/>
    <lineage>
        <taxon>Eukaryota</taxon>
        <taxon>Viridiplantae</taxon>
        <taxon>Streptophyta</taxon>
        <taxon>Embryophyta</taxon>
        <taxon>Tracheophyta</taxon>
        <taxon>Spermatophyta</taxon>
        <taxon>Magnoliopsida</taxon>
        <taxon>eudicotyledons</taxon>
        <taxon>Gunneridae</taxon>
        <taxon>Pentapetalae</taxon>
        <taxon>rosids</taxon>
        <taxon>malvids</taxon>
        <taxon>Brassicales</taxon>
        <taxon>Brassicaceae</taxon>
        <taxon>Brassiceae</taxon>
        <taxon>Brassica</taxon>
    </lineage>
</organism>
<dbReference type="EMBL" id="JAAMPC010000001">
    <property type="protein sequence ID" value="KAG2330641.1"/>
    <property type="molecule type" value="Genomic_DNA"/>
</dbReference>
<comment type="caution">
    <text evidence="2">The sequence shown here is derived from an EMBL/GenBank/DDBJ whole genome shotgun (WGS) entry which is preliminary data.</text>
</comment>
<feature type="domain" description="F-box associated beta-propeller type 1" evidence="1">
    <location>
        <begin position="58"/>
        <end position="177"/>
    </location>
</feature>
<gene>
    <name evidence="2" type="ORF">Bca52824_001821</name>
</gene>
<name>A0A8X7WJC3_BRACI</name>
<keyword evidence="3" id="KW-1185">Reference proteome</keyword>